<comment type="caution">
    <text evidence="10">The sequence shown here is derived from an EMBL/GenBank/DDBJ whole genome shotgun (WGS) entry which is preliminary data.</text>
</comment>
<feature type="compositionally biased region" description="Basic and acidic residues" evidence="9">
    <location>
        <begin position="1600"/>
        <end position="1633"/>
    </location>
</feature>
<dbReference type="GO" id="GO:0034451">
    <property type="term" value="C:centriolar satellite"/>
    <property type="evidence" value="ECO:0007669"/>
    <property type="project" value="TreeGrafter"/>
</dbReference>
<protein>
    <submittedName>
        <fullName evidence="10">Centrosomal protein of 290 kDa</fullName>
    </submittedName>
</protein>
<dbReference type="GO" id="GO:0097711">
    <property type="term" value="P:ciliary basal body-plasma membrane docking"/>
    <property type="evidence" value="ECO:0007669"/>
    <property type="project" value="TreeGrafter"/>
</dbReference>
<feature type="compositionally biased region" description="Basic and acidic residues" evidence="9">
    <location>
        <begin position="1210"/>
        <end position="1230"/>
    </location>
</feature>
<gene>
    <name evidence="10" type="ORF">D4764_13G0007090</name>
</gene>
<feature type="coiled-coil region" evidence="8">
    <location>
        <begin position="742"/>
        <end position="823"/>
    </location>
</feature>
<keyword evidence="7" id="KW-0966">Cell projection</keyword>
<feature type="region of interest" description="Disordered" evidence="9">
    <location>
        <begin position="1577"/>
        <end position="1633"/>
    </location>
</feature>
<feature type="region of interest" description="Disordered" evidence="9">
    <location>
        <begin position="1"/>
        <end position="32"/>
    </location>
</feature>
<evidence type="ECO:0000256" key="9">
    <source>
        <dbReference type="SAM" id="MobiDB-lite"/>
    </source>
</evidence>
<feature type="coiled-coil region" evidence="8">
    <location>
        <begin position="873"/>
        <end position="939"/>
    </location>
</feature>
<feature type="compositionally biased region" description="Basic and acidic residues" evidence="9">
    <location>
        <begin position="1163"/>
        <end position="1180"/>
    </location>
</feature>
<feature type="coiled-coil region" evidence="8">
    <location>
        <begin position="618"/>
        <end position="645"/>
    </location>
</feature>
<dbReference type="InterPro" id="IPR026201">
    <property type="entry name" value="Cep290"/>
</dbReference>
<evidence type="ECO:0000256" key="1">
    <source>
        <dbReference type="ARBA" id="ARBA00004120"/>
    </source>
</evidence>
<dbReference type="GO" id="GO:0035869">
    <property type="term" value="C:ciliary transition zone"/>
    <property type="evidence" value="ECO:0007669"/>
    <property type="project" value="TreeGrafter"/>
</dbReference>
<evidence type="ECO:0000256" key="2">
    <source>
        <dbReference type="ARBA" id="ARBA00004300"/>
    </source>
</evidence>
<name>A0A5C6PCV2_9TELE</name>
<comment type="subcellular location">
    <subcellularLocation>
        <location evidence="1">Cytoplasm</location>
        <location evidence="1">Cytoskeleton</location>
        <location evidence="1">Cilium basal body</location>
    </subcellularLocation>
    <subcellularLocation>
        <location evidence="2">Cytoplasm</location>
        <location evidence="2">Cytoskeleton</location>
        <location evidence="2">Microtubule organizing center</location>
        <location evidence="2">Centrosome</location>
    </subcellularLocation>
</comment>
<evidence type="ECO:0000313" key="11">
    <source>
        <dbReference type="Proteomes" id="UP000324091"/>
    </source>
</evidence>
<organism evidence="10 11">
    <name type="scientific">Takifugu flavidus</name>
    <name type="common">sansaifugu</name>
    <dbReference type="NCBI Taxonomy" id="433684"/>
    <lineage>
        <taxon>Eukaryota</taxon>
        <taxon>Metazoa</taxon>
        <taxon>Chordata</taxon>
        <taxon>Craniata</taxon>
        <taxon>Vertebrata</taxon>
        <taxon>Euteleostomi</taxon>
        <taxon>Actinopterygii</taxon>
        <taxon>Neopterygii</taxon>
        <taxon>Teleostei</taxon>
        <taxon>Neoteleostei</taxon>
        <taxon>Acanthomorphata</taxon>
        <taxon>Eupercaria</taxon>
        <taxon>Tetraodontiformes</taxon>
        <taxon>Tetradontoidea</taxon>
        <taxon>Tetraodontidae</taxon>
        <taxon>Takifugu</taxon>
    </lineage>
</organism>
<accession>A0A5C6PCV2</accession>
<evidence type="ECO:0000256" key="4">
    <source>
        <dbReference type="ARBA" id="ARBA00022794"/>
    </source>
</evidence>
<feature type="coiled-coil region" evidence="8">
    <location>
        <begin position="1402"/>
        <end position="1472"/>
    </location>
</feature>
<feature type="region of interest" description="Disordered" evidence="9">
    <location>
        <begin position="1090"/>
        <end position="1112"/>
    </location>
</feature>
<feature type="compositionally biased region" description="Basic and acidic residues" evidence="9">
    <location>
        <begin position="1131"/>
        <end position="1151"/>
    </location>
</feature>
<evidence type="ECO:0000313" key="10">
    <source>
        <dbReference type="EMBL" id="TWW76047.1"/>
    </source>
</evidence>
<keyword evidence="6" id="KW-0206">Cytoskeleton</keyword>
<feature type="region of interest" description="Disordered" evidence="9">
    <location>
        <begin position="1131"/>
        <end position="1186"/>
    </location>
</feature>
<dbReference type="EMBL" id="RHFK02000005">
    <property type="protein sequence ID" value="TWW76047.1"/>
    <property type="molecule type" value="Genomic_DNA"/>
</dbReference>
<evidence type="ECO:0000256" key="5">
    <source>
        <dbReference type="ARBA" id="ARBA00023054"/>
    </source>
</evidence>
<dbReference type="PANTHER" id="PTHR18879">
    <property type="entry name" value="CENTROSOMAL PROTEIN OF 290 KDA"/>
    <property type="match status" value="1"/>
</dbReference>
<dbReference type="GO" id="GO:1905515">
    <property type="term" value="P:non-motile cilium assembly"/>
    <property type="evidence" value="ECO:0007669"/>
    <property type="project" value="TreeGrafter"/>
</dbReference>
<evidence type="ECO:0000256" key="8">
    <source>
        <dbReference type="SAM" id="Coils"/>
    </source>
</evidence>
<reference evidence="10 11" key="1">
    <citation type="submission" date="2019-04" db="EMBL/GenBank/DDBJ databases">
        <title>Chromosome genome assembly for Takifugu flavidus.</title>
        <authorList>
            <person name="Xiao S."/>
        </authorList>
    </citation>
    <scope>NUCLEOTIDE SEQUENCE [LARGE SCALE GENOMIC DNA]</scope>
    <source>
        <strain evidence="10">HTHZ2018</strain>
        <tissue evidence="10">Muscle</tissue>
    </source>
</reference>
<dbReference type="GO" id="GO:1905349">
    <property type="term" value="P:ciliary transition zone assembly"/>
    <property type="evidence" value="ECO:0007669"/>
    <property type="project" value="TreeGrafter"/>
</dbReference>
<feature type="coiled-coil region" evidence="8">
    <location>
        <begin position="398"/>
        <end position="481"/>
    </location>
</feature>
<feature type="coiled-coil region" evidence="8">
    <location>
        <begin position="980"/>
        <end position="1088"/>
    </location>
</feature>
<keyword evidence="5 8" id="KW-0175">Coiled coil</keyword>
<evidence type="ECO:0000256" key="3">
    <source>
        <dbReference type="ARBA" id="ARBA00022490"/>
    </source>
</evidence>
<evidence type="ECO:0000256" key="6">
    <source>
        <dbReference type="ARBA" id="ARBA00023212"/>
    </source>
</evidence>
<keyword evidence="4" id="KW-0970">Cilium biogenesis/degradation</keyword>
<feature type="compositionally biased region" description="Low complexity" evidence="9">
    <location>
        <begin position="1"/>
        <end position="15"/>
    </location>
</feature>
<feature type="coiled-coil region" evidence="8">
    <location>
        <begin position="688"/>
        <end position="715"/>
    </location>
</feature>
<sequence length="1666" mass="191413">MSSGSTASWSMSTESRLPSGMSEARQASPDKEAAEFDWDQLMEMNPSSLQGWRRSQLQELFNTFVQAEHLDVKDVAAEKIQHVFRIFQTLLKNWDDELQAALHCVASERARKPRQEHGATSKDTFLRGEVRHIQDQLDTKTSEVDSLQKELGREKRNTKELVSRAKEAEDEVKKLKKKNEQLLHDVEFYCYELNNNDASTKEKFQKKLSSANYHLEQCLDDLQRAEDENLELKTQNEQMQKNLEESVSEMEKMTDKFNSVKAAVQKSSFKMQQLRKERDQASSQVRELTEKTRQMMEEDDAVMATVNTYVEEWKKVLSVKDEELSVYRQMIQDLKEKLRVAQLDLDKNNIMDLQQEAGEQLACPSSILLLLSLLGASRAAFMLVPLICSLLPPEMLALQERDEQVKTLTEQVVQYTREMEQQSQFLDGLKTSTQKDQGRASAVQQRKVEELKSKLKAAESRAAEEEEAAKLAEAHAEEKDKALIEALKRLSQLVSGNYDLEAAIAEIKECKHQIGVRDCEAESLTKEINQLSMKINQLVDENEHFRERLGLEPEQEVDLSEFRRAKELRQRQYKAENQVLTKEERLELKIKLRCLAKEKGLSLSASELEQDFRLCSRYAELRRRNEFLEQTIDQKEREVNLHKAECDVRLRELSQVKHDLQVALTEVLTTNEERSRTSQAHQREQVAAGNLRQQLLDAEEKINQLEREVKLLRRAGSAEMSLRPLTLPNDLEPSSAETISSLNEYAVRLLQELNNREELNRKLVVNLEEHREKLSVIAHQQGLLYREHISEKADWEKRMKTSQKKLEEEKLQWGQRLKEKEDALAKAEEIIACKDKLILDGLSAQISASADGADLLAGVMKVAEGPSHFAAVIRSAEENVKDLQEALHKKELLLKTYDQKLARASQEQEHMMRTHHEELGRLQEQVQSQTQQILDLHKQIAKKPVESFQTAAGPMGRFLKEVAALKEAVTERDILVSSITDKLNQAKTELERQKISQETQAKNHAEEISRLEEDHAAQVNAAVARCEDQRRLLKHSDKKTKDLQDELAAQKEANNTMRKVVEDQKNLLARREKHVKSLCKALQELRAEMVASAEKKPPAPTAPGKGGVHKQTRELQAQVKDLNEKLQAARESARSARSKEKSLKGELDRLTSDLQTCKRERKRLQDERKERQKEMQELQRRNSTFKSALQLSQADKMTIDNLQRKVRRLESQLRNRAGDKEPKGGEDEGRAATSENMNLTSTFVQCYSVRWSPVRPQQKLARPCLCGPRTLCSPPPSLQVGLLRFHWTLILNETLLLIHPATRSFILHVFVFIGPLSQCPPARAKMSLRVKSHTDLQTAGKTSLDEGLCKSLSVSSSNISRGARFGNGTSVEVKGLSTTLRRPVRAVRPVSTITSSGSFLQINHLQGELVRKRKECEDLRRENKFLANEIHMERIAMRTENELTMRNLRNLNQELQAQVRELKQRLHQSLQRATLCSQAAEEADRSRGEAEKGRALAEARALGCQRDKEVAEADRSRTREEVTQLKKELTDVQLSLAQTQKSYFETKLALERVAAENQALLQEKEKLQREREELGKQLRRTTEEKQQVEDSELNLRRRATALEEESKKANEAQREAEAERRLTERERRERAEECLSWREKHRELAEKIQAEEDVKALRKNKTVRGH</sequence>
<feature type="coiled-coil region" evidence="8">
    <location>
        <begin position="130"/>
        <end position="344"/>
    </location>
</feature>
<dbReference type="PANTHER" id="PTHR18879:SF20">
    <property type="entry name" value="CENTROSOMAL PROTEIN OF 290 KDA"/>
    <property type="match status" value="1"/>
</dbReference>
<feature type="compositionally biased region" description="Basic and acidic residues" evidence="9">
    <location>
        <begin position="1577"/>
        <end position="1588"/>
    </location>
</feature>
<evidence type="ECO:0000256" key="7">
    <source>
        <dbReference type="ARBA" id="ARBA00023273"/>
    </source>
</evidence>
<keyword evidence="11" id="KW-1185">Reference proteome</keyword>
<dbReference type="Proteomes" id="UP000324091">
    <property type="component" value="Chromosome 13"/>
</dbReference>
<feature type="coiled-coil region" evidence="8">
    <location>
        <begin position="521"/>
        <end position="548"/>
    </location>
</feature>
<feature type="region of interest" description="Disordered" evidence="9">
    <location>
        <begin position="1210"/>
        <end position="1234"/>
    </location>
</feature>
<proteinExistence type="predicted"/>
<keyword evidence="3" id="KW-0963">Cytoplasm</keyword>